<evidence type="ECO:0000313" key="24">
    <source>
        <dbReference type="RefSeq" id="XP_030371108.1"/>
    </source>
</evidence>
<dbReference type="InterPro" id="IPR032452">
    <property type="entry name" value="Na_Ca_Ex_C-exten"/>
</dbReference>
<keyword evidence="4" id="KW-0050">Antiport</keyword>
<feature type="transmembrane region" description="Helical" evidence="21">
    <location>
        <begin position="864"/>
        <end position="883"/>
    </location>
</feature>
<evidence type="ECO:0000256" key="20">
    <source>
        <dbReference type="SAM" id="MobiDB-lite"/>
    </source>
</evidence>
<keyword evidence="7 21" id="KW-0812">Transmembrane</keyword>
<keyword evidence="23" id="KW-1185">Reference proteome</keyword>
<feature type="transmembrane region" description="Helical" evidence="21">
    <location>
        <begin position="789"/>
        <end position="810"/>
    </location>
</feature>
<dbReference type="GO" id="GO:0046872">
    <property type="term" value="F:metal ion binding"/>
    <property type="evidence" value="ECO:0007669"/>
    <property type="project" value="UniProtKB-KW"/>
</dbReference>
<comment type="subcellular location">
    <subcellularLocation>
        <location evidence="1">Cell membrane</location>
        <topology evidence="1">Multi-pass membrane protein</topology>
    </subcellularLocation>
</comment>
<dbReference type="Pfam" id="PF16494">
    <property type="entry name" value="Na_Ca_ex_C"/>
    <property type="match status" value="1"/>
</dbReference>
<evidence type="ECO:0000256" key="19">
    <source>
        <dbReference type="ARBA" id="ARBA00033667"/>
    </source>
</evidence>
<dbReference type="SUPFAM" id="SSF141072">
    <property type="entry name" value="CalX-like"/>
    <property type="match status" value="2"/>
</dbReference>
<proteinExistence type="inferred from homology"/>
<dbReference type="RefSeq" id="XP_030371109.1">
    <property type="nucleotide sequence ID" value="XM_030515249.1"/>
</dbReference>
<evidence type="ECO:0000256" key="13">
    <source>
        <dbReference type="ARBA" id="ARBA00022989"/>
    </source>
</evidence>
<evidence type="ECO:0000256" key="8">
    <source>
        <dbReference type="ARBA" id="ARBA00022723"/>
    </source>
</evidence>
<dbReference type="PANTHER" id="PTHR11878:SF65">
    <property type="entry name" value="NA_CA-EXCHANGE PROTEIN, ISOFORM G"/>
    <property type="match status" value="1"/>
</dbReference>
<dbReference type="FunFam" id="2.60.40.2030:FF:000024">
    <property type="entry name" value="sodium/calcium exchanger 1-like"/>
    <property type="match status" value="1"/>
</dbReference>
<dbReference type="Gene3D" id="1.20.1420.30">
    <property type="entry name" value="NCX, central ion-binding region"/>
    <property type="match status" value="2"/>
</dbReference>
<dbReference type="GO" id="GO:0005432">
    <property type="term" value="F:calcium:sodium antiporter activity"/>
    <property type="evidence" value="ECO:0007669"/>
    <property type="project" value="InterPro"/>
</dbReference>
<keyword evidence="5" id="KW-1003">Cell membrane</keyword>
<evidence type="ECO:0000256" key="14">
    <source>
        <dbReference type="ARBA" id="ARBA00023053"/>
    </source>
</evidence>
<reference evidence="24 25" key="1">
    <citation type="submission" date="2025-04" db="UniProtKB">
        <authorList>
            <consortium name="RefSeq"/>
        </authorList>
    </citation>
    <scope>IDENTIFICATION</scope>
    <source>
        <strain evidence="24 25">11010-0011.00</strain>
        <tissue evidence="24 25">Whole body</tissue>
    </source>
</reference>
<sequence length="960" mass="106886">MLSFLKLLTLIAACAIFLLFAYTTTAYSLAQDAELASGMTMINETSSLANISHSRSVRQALGAGADDTTDDTDDVDPRDPRTDDDPTECSQGLVLPLWMPQKNITWGDRAIRGFVYFILMIYLFVGVSIISDRFMAAIEAITSTERTVTIKQPNGEKQTVRVRVWNETVANLTLMALGSSAPEIMLSVIEIYAKNFESGDLGPGTIVGSAAYNLFVIIALCMIAIPTGESRRIKHLRVFTVTAIFSVFAYIWLWAILAVISPGVIEVWEGIVTFLLFPVTVIWAYIAEKRLLVYKYLDKNYRVNKRGTVISGERDAVEMDTEKGRHGSVPMDADAAAFEEARREYIQVLTELRQKYPEADLEQLEMMAQEQIISRGSKSRAFYRVQATRKMIGSGNLMRKIQERAHSDLNEVKAQLNRDDDSDDEDQPTRIYFEPGHYTVMENCGEFEVRVVRRGDISKYSSVEFETQDGTATAGGDYIGRKGVLTFPPGVDEQRFKIEIIDDDIFEEDECFYIRLFNPSENVTLVVPQVATVMILDDDHAGIFAFSDSVQEISESVGIYELPVMRYSGARGTVIVPYWTEDDTAKAGKDFEPVQGELTFEDNATEQFISVPILEESSYEKDVTFKVHLGEPRLAPDDTNTESFIDRFFENHAHTGDHTRDELLAQIQEVEKKKIEDLDELERILLLSKPKNGELSTVRIRIRESKEFRATVDKLVAKANVSAVLGTSSWKEQFKDALTVVPADESEFDNEDETEEEIPGCFDYISHFVCLFWKVLFAFVPPTDLCGGYITFCVSIIVIGLVTAVIGDAASYFGCALGIKDSVTAICFVALGTSIPDTFASLIAAKQDDTADNSIGNVTGSNAVNVYLGIGLAWSIASIYHMSNGNTFNVEPGTIGFAVALFCALAMIAFGIMMYRRNSKKIGAELGGPKSKWVHGSVLISLWILYLIISTLEAYHVFKI</sequence>
<dbReference type="RefSeq" id="XP_030371108.1">
    <property type="nucleotide sequence ID" value="XM_030515248.1"/>
</dbReference>
<feature type="region of interest" description="Disordered" evidence="20">
    <location>
        <begin position="61"/>
        <end position="88"/>
    </location>
</feature>
<dbReference type="InterPro" id="IPR051171">
    <property type="entry name" value="CaCA"/>
</dbReference>
<dbReference type="Pfam" id="PF01699">
    <property type="entry name" value="Na_Ca_ex"/>
    <property type="match status" value="2"/>
</dbReference>
<evidence type="ECO:0000256" key="15">
    <source>
        <dbReference type="ARBA" id="ARBA00023065"/>
    </source>
</evidence>
<comment type="similarity">
    <text evidence="2">Belongs to the Ca(2+):cation antiporter (CaCA) (TC 2.A.19) family. SLC8 subfamily.</text>
</comment>
<dbReference type="GO" id="GO:0042383">
    <property type="term" value="C:sarcolemma"/>
    <property type="evidence" value="ECO:0007669"/>
    <property type="project" value="TreeGrafter"/>
</dbReference>
<dbReference type="PRINTS" id="PR01259">
    <property type="entry name" value="NACAEXCHNGR"/>
</dbReference>
<evidence type="ECO:0000256" key="5">
    <source>
        <dbReference type="ARBA" id="ARBA00022475"/>
    </source>
</evidence>
<evidence type="ECO:0000256" key="9">
    <source>
        <dbReference type="ARBA" id="ARBA00022729"/>
    </source>
</evidence>
<feature type="transmembrane region" description="Helical" evidence="21">
    <location>
        <begin position="238"/>
        <end position="261"/>
    </location>
</feature>
<evidence type="ECO:0000256" key="10">
    <source>
        <dbReference type="ARBA" id="ARBA00022737"/>
    </source>
</evidence>
<keyword evidence="13 21" id="KW-1133">Transmembrane helix</keyword>
<dbReference type="GO" id="GO:0098703">
    <property type="term" value="P:calcium ion import across plasma membrane"/>
    <property type="evidence" value="ECO:0007669"/>
    <property type="project" value="TreeGrafter"/>
</dbReference>
<feature type="transmembrane region" description="Helical" evidence="21">
    <location>
        <begin position="936"/>
        <end position="958"/>
    </location>
</feature>
<feature type="transmembrane region" description="Helical" evidence="21">
    <location>
        <begin position="110"/>
        <end position="130"/>
    </location>
</feature>
<evidence type="ECO:0000313" key="26">
    <source>
        <dbReference type="RefSeq" id="XP_030371110.1"/>
    </source>
</evidence>
<dbReference type="CTD" id="42481"/>
<dbReference type="InterPro" id="IPR003644">
    <property type="entry name" value="Calx_beta"/>
</dbReference>
<evidence type="ECO:0000256" key="17">
    <source>
        <dbReference type="ARBA" id="ARBA00023180"/>
    </source>
</evidence>
<dbReference type="InterPro" id="IPR004837">
    <property type="entry name" value="NaCa_Exmemb"/>
</dbReference>
<evidence type="ECO:0000256" key="4">
    <source>
        <dbReference type="ARBA" id="ARBA00022449"/>
    </source>
</evidence>
<keyword evidence="8" id="KW-0479">Metal-binding</keyword>
<evidence type="ECO:0000256" key="2">
    <source>
        <dbReference type="ARBA" id="ARBA00007489"/>
    </source>
</evidence>
<keyword evidence="15" id="KW-0406">Ion transport</keyword>
<evidence type="ECO:0000313" key="25">
    <source>
        <dbReference type="RefSeq" id="XP_030371109.1"/>
    </source>
</evidence>
<keyword evidence="11" id="KW-0106">Calcium</keyword>
<dbReference type="RefSeq" id="XP_030371110.1">
    <property type="nucleotide sequence ID" value="XM_030515250.1"/>
</dbReference>
<feature type="domain" description="Calx-beta" evidence="22">
    <location>
        <begin position="418"/>
        <end position="517"/>
    </location>
</feature>
<dbReference type="OrthoDB" id="418484at2759"/>
<evidence type="ECO:0000256" key="21">
    <source>
        <dbReference type="SAM" id="Phobius"/>
    </source>
</evidence>
<dbReference type="InterPro" id="IPR038081">
    <property type="entry name" value="CalX-like_sf"/>
</dbReference>
<dbReference type="AlphaFoldDB" id="A0A6J2T7K5"/>
<evidence type="ECO:0000259" key="22">
    <source>
        <dbReference type="SMART" id="SM00237"/>
    </source>
</evidence>
<keyword evidence="10" id="KW-0677">Repeat</keyword>
<dbReference type="Proteomes" id="UP000504634">
    <property type="component" value="Unplaced"/>
</dbReference>
<feature type="transmembrane region" description="Helical" evidence="21">
    <location>
        <begin position="267"/>
        <end position="286"/>
    </location>
</feature>
<keyword evidence="12" id="KW-0112">Calmodulin-binding</keyword>
<evidence type="ECO:0000313" key="23">
    <source>
        <dbReference type="Proteomes" id="UP000504634"/>
    </source>
</evidence>
<keyword evidence="6" id="KW-0109">Calcium transport</keyword>
<evidence type="ECO:0000256" key="1">
    <source>
        <dbReference type="ARBA" id="ARBA00004651"/>
    </source>
</evidence>
<organism evidence="23 24">
    <name type="scientific">Drosophila lebanonensis</name>
    <name type="common">Fruit fly</name>
    <name type="synonym">Scaptodrosophila lebanonensis</name>
    <dbReference type="NCBI Taxonomy" id="7225"/>
    <lineage>
        <taxon>Eukaryota</taxon>
        <taxon>Metazoa</taxon>
        <taxon>Ecdysozoa</taxon>
        <taxon>Arthropoda</taxon>
        <taxon>Hexapoda</taxon>
        <taxon>Insecta</taxon>
        <taxon>Pterygota</taxon>
        <taxon>Neoptera</taxon>
        <taxon>Endopterygota</taxon>
        <taxon>Diptera</taxon>
        <taxon>Brachycera</taxon>
        <taxon>Muscomorpha</taxon>
        <taxon>Ephydroidea</taxon>
        <taxon>Drosophilidae</taxon>
        <taxon>Scaptodrosophila</taxon>
    </lineage>
</organism>
<dbReference type="GO" id="GO:0098794">
    <property type="term" value="C:postsynapse"/>
    <property type="evidence" value="ECO:0007669"/>
    <property type="project" value="TreeGrafter"/>
</dbReference>
<dbReference type="InterPro" id="IPR044880">
    <property type="entry name" value="NCX_ion-bd_dom_sf"/>
</dbReference>
<evidence type="ECO:0000256" key="7">
    <source>
        <dbReference type="ARBA" id="ARBA00022692"/>
    </source>
</evidence>
<evidence type="ECO:0000256" key="11">
    <source>
        <dbReference type="ARBA" id="ARBA00022837"/>
    </source>
</evidence>
<evidence type="ECO:0000256" key="12">
    <source>
        <dbReference type="ARBA" id="ARBA00022860"/>
    </source>
</evidence>
<keyword evidence="18" id="KW-0739">Sodium transport</keyword>
<accession>A0A6J2T7K5</accession>
<dbReference type="Pfam" id="PF03160">
    <property type="entry name" value="Calx-beta"/>
    <property type="match status" value="1"/>
</dbReference>
<evidence type="ECO:0000256" key="18">
    <source>
        <dbReference type="ARBA" id="ARBA00023201"/>
    </source>
</evidence>
<dbReference type="SMART" id="SM00237">
    <property type="entry name" value="Calx_beta"/>
    <property type="match status" value="2"/>
</dbReference>
<dbReference type="NCBIfam" id="TIGR00845">
    <property type="entry name" value="caca"/>
    <property type="match status" value="1"/>
</dbReference>
<keyword evidence="17" id="KW-0325">Glycoprotein</keyword>
<dbReference type="GeneID" id="115621567"/>
<feature type="domain" description="Calx-beta" evidence="22">
    <location>
        <begin position="531"/>
        <end position="630"/>
    </location>
</feature>
<dbReference type="GO" id="GO:0030424">
    <property type="term" value="C:axon"/>
    <property type="evidence" value="ECO:0007669"/>
    <property type="project" value="TreeGrafter"/>
</dbReference>
<name>A0A6J2T7K5_DROLE</name>
<keyword evidence="14" id="KW-0915">Sodium</keyword>
<feature type="transmembrane region" description="Helical" evidence="21">
    <location>
        <begin position="822"/>
        <end position="843"/>
    </location>
</feature>
<evidence type="ECO:0000256" key="6">
    <source>
        <dbReference type="ARBA" id="ARBA00022568"/>
    </source>
</evidence>
<feature type="compositionally biased region" description="Basic and acidic residues" evidence="20">
    <location>
        <begin position="75"/>
        <end position="84"/>
    </location>
</feature>
<dbReference type="InterPro" id="IPR004836">
    <property type="entry name" value="Na_Ca_Ex"/>
</dbReference>
<protein>
    <submittedName>
        <fullName evidence="24 25">Sodium/calcium exchanger 3 isoform X1</fullName>
    </submittedName>
</protein>
<feature type="transmembrane region" description="Helical" evidence="21">
    <location>
        <begin position="169"/>
        <end position="193"/>
    </location>
</feature>
<keyword evidence="9" id="KW-0732">Signal</keyword>
<evidence type="ECO:0000256" key="3">
    <source>
        <dbReference type="ARBA" id="ARBA00022448"/>
    </source>
</evidence>
<dbReference type="PANTHER" id="PTHR11878">
    <property type="entry name" value="SODIUM/CALCIUM EXCHANGER"/>
    <property type="match status" value="1"/>
</dbReference>
<dbReference type="GO" id="GO:0007154">
    <property type="term" value="P:cell communication"/>
    <property type="evidence" value="ECO:0007669"/>
    <property type="project" value="InterPro"/>
</dbReference>
<keyword evidence="16 21" id="KW-0472">Membrane</keyword>
<evidence type="ECO:0000256" key="16">
    <source>
        <dbReference type="ARBA" id="ARBA00023136"/>
    </source>
</evidence>
<gene>
    <name evidence="24 25 26" type="primary">LOC115621567</name>
</gene>
<dbReference type="Gene3D" id="2.60.40.2030">
    <property type="match status" value="2"/>
</dbReference>
<keyword evidence="3" id="KW-0813">Transport</keyword>
<dbReference type="GO" id="GO:0005516">
    <property type="term" value="F:calmodulin binding"/>
    <property type="evidence" value="ECO:0007669"/>
    <property type="project" value="UniProtKB-KW"/>
</dbReference>
<feature type="transmembrane region" description="Helical" evidence="21">
    <location>
        <begin position="205"/>
        <end position="226"/>
    </location>
</feature>
<feature type="transmembrane region" description="Helical" evidence="21">
    <location>
        <begin position="895"/>
        <end position="915"/>
    </location>
</feature>
<comment type="catalytic activity">
    <reaction evidence="19">
        <text>Ca(2+)(in) + 3 Na(+)(out) = Ca(2+)(out) + 3 Na(+)(in)</text>
        <dbReference type="Rhea" id="RHEA:69955"/>
        <dbReference type="ChEBI" id="CHEBI:29101"/>
        <dbReference type="ChEBI" id="CHEBI:29108"/>
    </reaction>
</comment>